<evidence type="ECO:0000313" key="3">
    <source>
        <dbReference type="Proteomes" id="UP000228614"/>
    </source>
</evidence>
<name>A0A2H0V6X9_9BACT</name>
<dbReference type="EMBL" id="PFAN01000091">
    <property type="protein sequence ID" value="PIR94867.1"/>
    <property type="molecule type" value="Genomic_DNA"/>
</dbReference>
<feature type="region of interest" description="Disordered" evidence="1">
    <location>
        <begin position="44"/>
        <end position="68"/>
    </location>
</feature>
<gene>
    <name evidence="2" type="ORF">COT95_01860</name>
</gene>
<protein>
    <submittedName>
        <fullName evidence="2">Uncharacterized protein</fullName>
    </submittedName>
</protein>
<sequence>MVIVIFGVLVLLAGTVLLMWYIFKPQSFNTTEQTQTGNNVENVLEEEQSGQTQEEQTPVTENEEKDTAEKVCGQTDFFISESAGDYESNAALVCVGERLLDDCLRASVTFDTTALQGVRMSVLGLRQDECLVQLTYPSVDSISDLALKDYANSYIRCSYNKNDLAALNYQPARLAAYVYEQNTFDNLSENSACEGTAFTLWQERDSRTQENVGSAFISGVDTDGDGLSDVEENTVFASSADTADTDNDNYSDGTEVLNLYNPAGNGLLQDSGLVGVYDNSVYGYSLLYPKNWRMEDEANSNNVIFFSGVGGFIQVITQDNEKNLSLSEWYTDLNASVAEVKNSTKVTLNGFEFLYSPDGLTAYIVDPKNLSNIYVVTYSPEQSNRLDFMATFTMFINSMTMAQQ</sequence>
<accession>A0A2H0V6X9</accession>
<reference evidence="3" key="1">
    <citation type="submission" date="2017-09" db="EMBL/GenBank/DDBJ databases">
        <title>Depth-based differentiation of microbial function through sediment-hosted aquifers and enrichment of novel symbionts in the deep terrestrial subsurface.</title>
        <authorList>
            <person name="Probst A.J."/>
            <person name="Ladd B."/>
            <person name="Jarett J.K."/>
            <person name="Geller-Mcgrath D.E."/>
            <person name="Sieber C.M.K."/>
            <person name="Emerson J.B."/>
            <person name="Anantharaman K."/>
            <person name="Thomas B.C."/>
            <person name="Malmstrom R."/>
            <person name="Stieglmeier M."/>
            <person name="Klingl A."/>
            <person name="Woyke T."/>
            <person name="Ryan C.M."/>
            <person name="Banfield J.F."/>
        </authorList>
    </citation>
    <scope>NUCLEOTIDE SEQUENCE [LARGE SCALE GENOMIC DNA]</scope>
</reference>
<proteinExistence type="predicted"/>
<evidence type="ECO:0000256" key="1">
    <source>
        <dbReference type="SAM" id="MobiDB-lite"/>
    </source>
</evidence>
<evidence type="ECO:0000313" key="2">
    <source>
        <dbReference type="EMBL" id="PIR94867.1"/>
    </source>
</evidence>
<dbReference type="Proteomes" id="UP000228614">
    <property type="component" value="Unassembled WGS sequence"/>
</dbReference>
<organism evidence="2 3">
    <name type="scientific">Candidatus Falkowbacteria bacterium CG10_big_fil_rev_8_21_14_0_10_37_6</name>
    <dbReference type="NCBI Taxonomy" id="1974563"/>
    <lineage>
        <taxon>Bacteria</taxon>
        <taxon>Candidatus Falkowiibacteriota</taxon>
    </lineage>
</organism>
<dbReference type="AlphaFoldDB" id="A0A2H0V6X9"/>
<comment type="caution">
    <text evidence="2">The sequence shown here is derived from an EMBL/GenBank/DDBJ whole genome shotgun (WGS) entry which is preliminary data.</text>
</comment>